<dbReference type="EMBL" id="CP029289">
    <property type="protein sequence ID" value="AWR95799.1"/>
    <property type="molecule type" value="Genomic_DNA"/>
</dbReference>
<accession>A0A2U9IIE0</accession>
<sequence length="621" mass="70355">MNTEIFSLDKIKRLSEEARNNPERFWAHKTKYIDWFKKPRTILEGKPPNDRWFVDGLLNISYNAVDRHYKTNPENVAFYWINEKGETRTISYRDLYCEVNRAAYVLKELGIKRGDSVSLLMPSIPEALYFSLAVHRLGAVLVIHYLGLSEDTLAYRLKDSKSRIMILASSSLRNGKEINIKKMFDNVLEKFNVPIEKVLVIKRGEVETTNRDLIYNDVRPKGRVYIEPEAVESNEPATIYYTSGTTGRPKGLYHSNGGYIIALNWAFDSLLGPKKGDVWWTISELGWPVWPMANLYTIPIMGLTGVLFEGYIGYQPDLFSRIVERFGVNLVWSSTTTLYTLKSLGEESINSGDVSSLRIILNTGEPLNTGARKWLREQLKDVYIADAYWMTEHLLPIAATPAGLGEIPYKEGSAGIVFPGSSFNIVDDDGNPLPPRKKGYIVLNSVNPAMAKMVNDTNNEKMTKTYWSRFPGYFYTGDYGYVDEDGYLYVVGRADDIITKEGERVGTMEIESIVANHPSVAEASAIGYTDNDGTTKILVLAVPRAGFERSERLEQDIKTFLRNSGIFVDNVILVSRLPKTKSGKIMRRLIRSIIKNEEIGDISTLDNPDILYELRNSLSKK</sequence>
<feature type="domain" description="AMP-binding enzyme C-terminal" evidence="6">
    <location>
        <begin position="509"/>
        <end position="584"/>
    </location>
</feature>
<keyword evidence="4" id="KW-0067">ATP-binding</keyword>
<dbReference type="PANTHER" id="PTHR24095:SF232">
    <property type="entry name" value="ACETYL-COENZYME A SYNTHETASE"/>
    <property type="match status" value="1"/>
</dbReference>
<evidence type="ECO:0000256" key="4">
    <source>
        <dbReference type="ARBA" id="ARBA00022840"/>
    </source>
</evidence>
<dbReference type="SUPFAM" id="SSF56801">
    <property type="entry name" value="Acetyl-CoA synthetase-like"/>
    <property type="match status" value="1"/>
</dbReference>
<feature type="domain" description="Acetyl-coenzyme A synthetase N-terminal" evidence="7">
    <location>
        <begin position="12"/>
        <end position="64"/>
    </location>
</feature>
<comment type="similarity">
    <text evidence="1">Belongs to the ATP-dependent AMP-binding enzyme family.</text>
</comment>
<dbReference type="KEGG" id="abri:DFR85_15645"/>
<dbReference type="InterPro" id="IPR045851">
    <property type="entry name" value="AMP-bd_C_sf"/>
</dbReference>
<dbReference type="InterPro" id="IPR032387">
    <property type="entry name" value="ACAS_N"/>
</dbReference>
<dbReference type="Pfam" id="PF13193">
    <property type="entry name" value="AMP-binding_C"/>
    <property type="match status" value="1"/>
</dbReference>
<evidence type="ECO:0000313" key="8">
    <source>
        <dbReference type="EMBL" id="AWR95799.1"/>
    </source>
</evidence>
<keyword evidence="2" id="KW-0436">Ligase</keyword>
<dbReference type="RefSeq" id="WP_110271677.1">
    <property type="nucleotide sequence ID" value="NZ_CP029289.2"/>
</dbReference>
<evidence type="ECO:0000259" key="6">
    <source>
        <dbReference type="Pfam" id="PF13193"/>
    </source>
</evidence>
<dbReference type="InterPro" id="IPR000873">
    <property type="entry name" value="AMP-dep_synth/lig_dom"/>
</dbReference>
<dbReference type="InterPro" id="IPR042099">
    <property type="entry name" value="ANL_N_sf"/>
</dbReference>
<dbReference type="PANTHER" id="PTHR24095">
    <property type="entry name" value="ACETYL-COENZYME A SYNTHETASE"/>
    <property type="match status" value="1"/>
</dbReference>
<feature type="domain" description="AMP-dependent synthetase/ligase" evidence="5">
    <location>
        <begin position="66"/>
        <end position="446"/>
    </location>
</feature>
<keyword evidence="3" id="KW-0547">Nucleotide-binding</keyword>
<dbReference type="Proteomes" id="UP000248044">
    <property type="component" value="Chromosome"/>
</dbReference>
<dbReference type="GO" id="GO:0005524">
    <property type="term" value="F:ATP binding"/>
    <property type="evidence" value="ECO:0007669"/>
    <property type="project" value="UniProtKB-KW"/>
</dbReference>
<dbReference type="InterPro" id="IPR020845">
    <property type="entry name" value="AMP-binding_CS"/>
</dbReference>
<reference evidence="8 9" key="1">
    <citation type="submission" date="2018-05" db="EMBL/GenBank/DDBJ databases">
        <title>Complete Genome Sequences of Extremely Thermoacidophilic, Metal-Mobilizing Type-Strain Members of the Archaeal Family Sulfolobaceae: Acidianus brierleyi DSM-1651T, Acidianus sulfidivorans DSM-18786T, Metallosphaera hakonensis DSM-7519T, and Metallosphaera prunae DSM-10039T.</title>
        <authorList>
            <person name="Counts J.A."/>
            <person name="Kelly R.M."/>
        </authorList>
    </citation>
    <scope>NUCLEOTIDE SEQUENCE [LARGE SCALE GENOMIC DNA]</scope>
    <source>
        <strain evidence="8 9">DSM 1651</strain>
    </source>
</reference>
<evidence type="ECO:0000256" key="3">
    <source>
        <dbReference type="ARBA" id="ARBA00022741"/>
    </source>
</evidence>
<evidence type="ECO:0000256" key="2">
    <source>
        <dbReference type="ARBA" id="ARBA00022598"/>
    </source>
</evidence>
<organism evidence="8 9">
    <name type="scientific">Acidianus brierleyi</name>
    <dbReference type="NCBI Taxonomy" id="41673"/>
    <lineage>
        <taxon>Archaea</taxon>
        <taxon>Thermoproteota</taxon>
        <taxon>Thermoprotei</taxon>
        <taxon>Sulfolobales</taxon>
        <taxon>Sulfolobaceae</taxon>
        <taxon>Acidianus</taxon>
    </lineage>
</organism>
<dbReference type="InterPro" id="IPR025110">
    <property type="entry name" value="AMP-bd_C"/>
</dbReference>
<protein>
    <submittedName>
        <fullName evidence="8">AMP-dependent synthetase</fullName>
    </submittedName>
</protein>
<gene>
    <name evidence="8" type="ORF">DFR85_15645</name>
</gene>
<dbReference type="Pfam" id="PF16177">
    <property type="entry name" value="ACAS_N"/>
    <property type="match status" value="1"/>
</dbReference>
<dbReference type="Gene3D" id="3.40.50.12780">
    <property type="entry name" value="N-terminal domain of ligase-like"/>
    <property type="match status" value="1"/>
</dbReference>
<dbReference type="GO" id="GO:0003987">
    <property type="term" value="F:acetate-CoA ligase activity"/>
    <property type="evidence" value="ECO:0007669"/>
    <property type="project" value="TreeGrafter"/>
</dbReference>
<name>A0A2U9IIE0_9CREN</name>
<keyword evidence="9" id="KW-1185">Reference proteome</keyword>
<dbReference type="OrthoDB" id="24430at2157"/>
<dbReference type="PROSITE" id="PS00455">
    <property type="entry name" value="AMP_BINDING"/>
    <property type="match status" value="1"/>
</dbReference>
<dbReference type="GO" id="GO:0006085">
    <property type="term" value="P:acetyl-CoA biosynthetic process"/>
    <property type="evidence" value="ECO:0007669"/>
    <property type="project" value="TreeGrafter"/>
</dbReference>
<evidence type="ECO:0000256" key="1">
    <source>
        <dbReference type="ARBA" id="ARBA00006432"/>
    </source>
</evidence>
<dbReference type="Gene3D" id="3.30.300.30">
    <property type="match status" value="1"/>
</dbReference>
<dbReference type="AlphaFoldDB" id="A0A2U9IIE0"/>
<dbReference type="Pfam" id="PF00501">
    <property type="entry name" value="AMP-binding"/>
    <property type="match status" value="1"/>
</dbReference>
<evidence type="ECO:0000259" key="7">
    <source>
        <dbReference type="Pfam" id="PF16177"/>
    </source>
</evidence>
<evidence type="ECO:0000313" key="9">
    <source>
        <dbReference type="Proteomes" id="UP000248044"/>
    </source>
</evidence>
<evidence type="ECO:0000259" key="5">
    <source>
        <dbReference type="Pfam" id="PF00501"/>
    </source>
</evidence>
<proteinExistence type="inferred from homology"/>
<dbReference type="GeneID" id="36833619"/>